<keyword evidence="2 4" id="KW-0119">Carbohydrate metabolism</keyword>
<comment type="catalytic activity">
    <reaction evidence="4">
        <text>Hydrolysis of (1-&gt;4)-alpha-D-glucosidic linkages in polysaccharides so as to remove successive maltose units from the non-reducing ends of the chains.</text>
        <dbReference type="EC" id="3.2.1.2"/>
    </reaction>
</comment>
<evidence type="ECO:0000313" key="6">
    <source>
        <dbReference type="Proteomes" id="UP001061958"/>
    </source>
</evidence>
<dbReference type="InterPro" id="IPR001554">
    <property type="entry name" value="Glyco_hydro_14"/>
</dbReference>
<protein>
    <recommendedName>
        <fullName evidence="4">Beta-amylase</fullName>
        <ecNumber evidence="4">3.2.1.2</ecNumber>
    </recommendedName>
</protein>
<dbReference type="PRINTS" id="PR00750">
    <property type="entry name" value="BETAAMYLASE"/>
</dbReference>
<sequence length="478" mass="55910">MWRKWFKTLWTDVHGETRVYVMCPLNSAFLPLNVLAWQFDQLVKVGVEGIMLDVWWSLCEPTPGCYDFSSYRPILQLAIERGLKIQAVLSFHTCGESEGDQVVISLPPFVRQLTTEHEFIFYTDEDGQKSFECLSLSADHAQVFPCFEGVRLRTALEMYEDFMRAFYVQFSEWLGTHIVQIQVSMGPSGELRYPSFALSRWKFPGMGAFQCYDQLMQQDYLHYITSNDDTQIEKDHPLFPCYKTCGTGYNEMPWQTLFFAEPKGIAETTAGKIFLKWYSNKLLSHGEHILERAHHIFHNHVDSSKVEIACKIAGIHWFYRTPYRAAEAIAGYYVSHDFHFYQQLALLLKKYHATWVFTCFEKRDEWEDKLAMCSPESLVRETWAIAANHSISYSAENGKTGKLFSWTSYLTNGIHIILALELEKSEEYEEVIRKADWGRRKGYDLSYFTLLRLSEELVQEPNHRSRLAQFVNRMRKTR</sequence>
<comment type="caution">
    <text evidence="5">The sequence shown here is derived from an EMBL/GenBank/DDBJ whole genome shotgun (WGS) entry which is preliminary data.</text>
</comment>
<evidence type="ECO:0000256" key="3">
    <source>
        <dbReference type="ARBA" id="ARBA00023326"/>
    </source>
</evidence>
<dbReference type="SUPFAM" id="SSF51445">
    <property type="entry name" value="(Trans)glycosidases"/>
    <property type="match status" value="1"/>
</dbReference>
<evidence type="ECO:0000313" key="5">
    <source>
        <dbReference type="EMBL" id="GJQ15914.1"/>
    </source>
</evidence>
<proteinExistence type="inferred from homology"/>
<dbReference type="EC" id="3.2.1.2" evidence="4"/>
<dbReference type="GO" id="GO:0000272">
    <property type="term" value="P:polysaccharide catabolic process"/>
    <property type="evidence" value="ECO:0007669"/>
    <property type="project" value="UniProtKB-KW"/>
</dbReference>
<evidence type="ECO:0000256" key="4">
    <source>
        <dbReference type="RuleBase" id="RU000509"/>
    </source>
</evidence>
<dbReference type="Gene3D" id="3.20.20.80">
    <property type="entry name" value="Glycosidases"/>
    <property type="match status" value="1"/>
</dbReference>
<dbReference type="AlphaFoldDB" id="A0A9C7Q424"/>
<evidence type="ECO:0000256" key="1">
    <source>
        <dbReference type="ARBA" id="ARBA00005652"/>
    </source>
</evidence>
<gene>
    <name evidence="5" type="ORF">GpartN1_g7705.t1</name>
</gene>
<organism evidence="5 6">
    <name type="scientific">Galdieria partita</name>
    <dbReference type="NCBI Taxonomy" id="83374"/>
    <lineage>
        <taxon>Eukaryota</taxon>
        <taxon>Rhodophyta</taxon>
        <taxon>Bangiophyceae</taxon>
        <taxon>Galdieriales</taxon>
        <taxon>Galdieriaceae</taxon>
        <taxon>Galdieria</taxon>
    </lineage>
</organism>
<keyword evidence="3 4" id="KW-0624">Polysaccharide degradation</keyword>
<comment type="similarity">
    <text evidence="1 4">Belongs to the glycosyl hydrolase 14 family.</text>
</comment>
<keyword evidence="4" id="KW-0378">Hydrolase</keyword>
<dbReference type="PANTHER" id="PTHR31352:SF1">
    <property type="entry name" value="BETA-AMYLASE 3, CHLOROPLASTIC"/>
    <property type="match status" value="1"/>
</dbReference>
<name>A0A9C7Q424_9RHOD</name>
<dbReference type="Proteomes" id="UP001061958">
    <property type="component" value="Unassembled WGS sequence"/>
</dbReference>
<dbReference type="InterPro" id="IPR017853">
    <property type="entry name" value="GH"/>
</dbReference>
<keyword evidence="4" id="KW-0326">Glycosidase</keyword>
<keyword evidence="6" id="KW-1185">Reference proteome</keyword>
<accession>A0A9C7Q424</accession>
<reference evidence="5" key="2">
    <citation type="submission" date="2022-01" db="EMBL/GenBank/DDBJ databases">
        <authorList>
            <person name="Hirooka S."/>
            <person name="Miyagishima S.Y."/>
        </authorList>
    </citation>
    <scope>NUCLEOTIDE SEQUENCE</scope>
    <source>
        <strain evidence="5">NBRC 102759</strain>
    </source>
</reference>
<dbReference type="PANTHER" id="PTHR31352">
    <property type="entry name" value="BETA-AMYLASE 1, CHLOROPLASTIC"/>
    <property type="match status" value="1"/>
</dbReference>
<dbReference type="Pfam" id="PF01373">
    <property type="entry name" value="Glyco_hydro_14"/>
    <property type="match status" value="1"/>
</dbReference>
<dbReference type="EMBL" id="BQMJ01000077">
    <property type="protein sequence ID" value="GJQ15914.1"/>
    <property type="molecule type" value="Genomic_DNA"/>
</dbReference>
<evidence type="ECO:0000256" key="2">
    <source>
        <dbReference type="ARBA" id="ARBA00023277"/>
    </source>
</evidence>
<reference evidence="5" key="1">
    <citation type="journal article" date="2022" name="Proc. Natl. Acad. Sci. U.S.A.">
        <title>Life cycle and functional genomics of the unicellular red alga Galdieria for elucidating algal and plant evolution and industrial use.</title>
        <authorList>
            <person name="Hirooka S."/>
            <person name="Itabashi T."/>
            <person name="Ichinose T.M."/>
            <person name="Onuma R."/>
            <person name="Fujiwara T."/>
            <person name="Yamashita S."/>
            <person name="Jong L.W."/>
            <person name="Tomita R."/>
            <person name="Iwane A.H."/>
            <person name="Miyagishima S.Y."/>
        </authorList>
    </citation>
    <scope>NUCLEOTIDE SEQUENCE</scope>
    <source>
        <strain evidence="5">NBRC 102759</strain>
    </source>
</reference>
<dbReference type="GO" id="GO:0016161">
    <property type="term" value="F:beta-amylase activity"/>
    <property type="evidence" value="ECO:0007669"/>
    <property type="project" value="UniProtKB-EC"/>
</dbReference>
<dbReference type="OrthoDB" id="1660156at2759"/>